<keyword evidence="4" id="KW-1185">Reference proteome</keyword>
<evidence type="ECO:0008006" key="5">
    <source>
        <dbReference type="Google" id="ProtNLM"/>
    </source>
</evidence>
<sequence>MLPLRRRQLRKLLAFAVALSVGGWFADAAAAQSLPLEPGFPPETGALGLEVDEFPAEEALPPLLDTVDNDPATVRLIRDGRVVAAGTLGPHGGLESGALPPGVYTVAGQSDGGRALFAYKIEEGNVTTDGPGPLPLVAPASDWPLARAILARRFTLTSPVPAAGLVPGSVPPGVAPVPPPAGMPAPLTIRPIAATSAKTATRVSGVRPGDLGRIDQYGRGGALVPVPMADVYLIRSGELVATLKADEEGLFRLPLTLQPGIHTLVSIGTPLNGTQLGASVTGLSVLATADDALIDEVRGESQSEMRPVAFRRIVKQGPAFSVTQAPGTDVVSALGNDGPGPPGFIPPGGPGFGAPGGGLGGGAAGGGGGLGGGGLLIPALIGAGIGAAIAGDDDDDDDGNNGNNRNNGRGFGVGGTPPAATPARNNAPPFNGGVPVGP</sequence>
<dbReference type="PROSITE" id="PS51318">
    <property type="entry name" value="TAT"/>
    <property type="match status" value="1"/>
</dbReference>
<proteinExistence type="predicted"/>
<organism evidence="3 4">
    <name type="scientific">Alienimonas chondri</name>
    <dbReference type="NCBI Taxonomy" id="2681879"/>
    <lineage>
        <taxon>Bacteria</taxon>
        <taxon>Pseudomonadati</taxon>
        <taxon>Planctomycetota</taxon>
        <taxon>Planctomycetia</taxon>
        <taxon>Planctomycetales</taxon>
        <taxon>Planctomycetaceae</taxon>
        <taxon>Alienimonas</taxon>
    </lineage>
</organism>
<feature type="compositionally biased region" description="Low complexity" evidence="1">
    <location>
        <begin position="416"/>
        <end position="429"/>
    </location>
</feature>
<dbReference type="EMBL" id="WTPX01000070">
    <property type="protein sequence ID" value="NNJ26270.1"/>
    <property type="molecule type" value="Genomic_DNA"/>
</dbReference>
<reference evidence="3 4" key="1">
    <citation type="journal article" date="2020" name="Syst. Appl. Microbiol.">
        <title>Alienimonas chondri sp. nov., a novel planctomycete isolated from the biofilm of the red alga Chondrus crispus.</title>
        <authorList>
            <person name="Vitorino I."/>
            <person name="Albuquerque L."/>
            <person name="Wiegand S."/>
            <person name="Kallscheuer N."/>
            <person name="da Costa M.S."/>
            <person name="Lobo-da-Cunha A."/>
            <person name="Jogler C."/>
            <person name="Lage O.M."/>
        </authorList>
    </citation>
    <scope>NUCLEOTIDE SEQUENCE [LARGE SCALE GENOMIC DNA]</scope>
    <source>
        <strain evidence="3 4">LzC2</strain>
    </source>
</reference>
<evidence type="ECO:0000256" key="2">
    <source>
        <dbReference type="SAM" id="SignalP"/>
    </source>
</evidence>
<protein>
    <recommendedName>
        <fullName evidence="5">Carboxypeptidase regulatory-like domain-containing protein</fullName>
    </recommendedName>
</protein>
<name>A0ABX1VFH9_9PLAN</name>
<evidence type="ECO:0000313" key="3">
    <source>
        <dbReference type="EMBL" id="NNJ26270.1"/>
    </source>
</evidence>
<feature type="signal peptide" evidence="2">
    <location>
        <begin position="1"/>
        <end position="26"/>
    </location>
</feature>
<feature type="chain" id="PRO_5047229795" description="Carboxypeptidase regulatory-like domain-containing protein" evidence="2">
    <location>
        <begin position="27"/>
        <end position="438"/>
    </location>
</feature>
<evidence type="ECO:0000313" key="4">
    <source>
        <dbReference type="Proteomes" id="UP000609651"/>
    </source>
</evidence>
<dbReference type="Proteomes" id="UP000609651">
    <property type="component" value="Unassembled WGS sequence"/>
</dbReference>
<dbReference type="InterPro" id="IPR006311">
    <property type="entry name" value="TAT_signal"/>
</dbReference>
<feature type="region of interest" description="Disordered" evidence="1">
    <location>
        <begin position="392"/>
        <end position="438"/>
    </location>
</feature>
<comment type="caution">
    <text evidence="3">The sequence shown here is derived from an EMBL/GenBank/DDBJ whole genome shotgun (WGS) entry which is preliminary data.</text>
</comment>
<gene>
    <name evidence="3" type="ORF">LzC2_23520</name>
</gene>
<evidence type="ECO:0000256" key="1">
    <source>
        <dbReference type="SAM" id="MobiDB-lite"/>
    </source>
</evidence>
<accession>A0ABX1VFH9</accession>
<keyword evidence="2" id="KW-0732">Signal</keyword>